<organism evidence="8 9">
    <name type="scientific">Phaeobacter gallaeciensis</name>
    <dbReference type="NCBI Taxonomy" id="60890"/>
    <lineage>
        <taxon>Bacteria</taxon>
        <taxon>Pseudomonadati</taxon>
        <taxon>Pseudomonadota</taxon>
        <taxon>Alphaproteobacteria</taxon>
        <taxon>Rhodobacterales</taxon>
        <taxon>Roseobacteraceae</taxon>
        <taxon>Phaeobacter</taxon>
    </lineage>
</organism>
<dbReference type="PANTHER" id="PTHR34229">
    <property type="entry name" value="METAL TRANSPORT PROTEIN HI_1621-RELATED"/>
    <property type="match status" value="1"/>
</dbReference>
<dbReference type="NCBIfam" id="NF004903">
    <property type="entry name" value="PRK06265.1-3"/>
    <property type="match status" value="1"/>
</dbReference>
<keyword evidence="2" id="KW-0813">Transport</keyword>
<evidence type="ECO:0000256" key="7">
    <source>
        <dbReference type="SAM" id="Phobius"/>
    </source>
</evidence>
<accession>A0AAD0ECM1</accession>
<dbReference type="Pfam" id="PF01891">
    <property type="entry name" value="CbiM"/>
    <property type="match status" value="1"/>
</dbReference>
<protein>
    <submittedName>
        <fullName evidence="8">ABC-type Co2+ transport system, permease component</fullName>
    </submittedName>
</protein>
<dbReference type="GeneID" id="31846014"/>
<dbReference type="PANTHER" id="PTHR34229:SF1">
    <property type="entry name" value="METAL TRANSPORT PROTEIN HI_1621-RELATED"/>
    <property type="match status" value="1"/>
</dbReference>
<dbReference type="RefSeq" id="WP_024097046.1">
    <property type="nucleotide sequence ID" value="NZ_CP010588.1"/>
</dbReference>
<dbReference type="NCBIfam" id="NF004905">
    <property type="entry name" value="PRK06265.1-5"/>
    <property type="match status" value="1"/>
</dbReference>
<dbReference type="GO" id="GO:0000041">
    <property type="term" value="P:transition metal ion transport"/>
    <property type="evidence" value="ECO:0007669"/>
    <property type="project" value="InterPro"/>
</dbReference>
<evidence type="ECO:0000256" key="3">
    <source>
        <dbReference type="ARBA" id="ARBA00022475"/>
    </source>
</evidence>
<evidence type="ECO:0000313" key="8">
    <source>
        <dbReference type="EMBL" id="ATF05674.1"/>
    </source>
</evidence>
<feature type="transmembrane region" description="Helical" evidence="7">
    <location>
        <begin position="68"/>
        <end position="91"/>
    </location>
</feature>
<sequence length="205" mass="20752">MHIVDGALSNPVVIGGAVAAVGGIAMGLRNLPLERIPAAGVLSASFFVASLIHVPIGPSSVHLILNGLAGLVLGWAAFPALFVGLLLQAVFFGFGGLTVLGVNAVNIALPAVLVGLMFRPLVARGSPLQGAIWGGIGGGAAIALTTLAVAVSLMLSGDEFILAAKLVFFSHIPVMLIEALLSGAAIFLARRVKPELFFDTKGSLA</sequence>
<evidence type="ECO:0000256" key="2">
    <source>
        <dbReference type="ARBA" id="ARBA00022448"/>
    </source>
</evidence>
<dbReference type="InterPro" id="IPR002751">
    <property type="entry name" value="CbiM/NikMN"/>
</dbReference>
<reference evidence="8 9" key="1">
    <citation type="journal article" date="2017" name="Front. Microbiol.">
        <title>Phaeobacter piscinae sp. nov., a species of the Roseobacter group and potential aquaculture probiont.</title>
        <authorList>
            <person name="Sonnenschein E.C."/>
            <person name="Phippen C.B.W."/>
            <person name="Nielsen K.F."/>
            <person name="Mateiu R.V."/>
            <person name="Melchiorsen J."/>
            <person name="Gram L."/>
            <person name="Overmann J."/>
            <person name="Freese H.M."/>
        </authorList>
    </citation>
    <scope>NUCLEOTIDE SEQUENCE [LARGE SCALE GENOMIC DNA]</scope>
    <source>
        <strain evidence="8 9">P63</strain>
    </source>
</reference>
<dbReference type="EMBL" id="CP010784">
    <property type="protein sequence ID" value="ATF05674.1"/>
    <property type="molecule type" value="Genomic_DNA"/>
</dbReference>
<feature type="transmembrane region" description="Helical" evidence="7">
    <location>
        <begin position="130"/>
        <end position="155"/>
    </location>
</feature>
<dbReference type="GO" id="GO:0005886">
    <property type="term" value="C:plasma membrane"/>
    <property type="evidence" value="ECO:0007669"/>
    <property type="project" value="UniProtKB-SubCell"/>
</dbReference>
<dbReference type="AlphaFoldDB" id="A0AAD0ECM1"/>
<keyword evidence="5 7" id="KW-1133">Transmembrane helix</keyword>
<comment type="subcellular location">
    <subcellularLocation>
        <location evidence="1">Cell membrane</location>
        <topology evidence="1">Multi-pass membrane protein</topology>
    </subcellularLocation>
</comment>
<evidence type="ECO:0000256" key="5">
    <source>
        <dbReference type="ARBA" id="ARBA00022989"/>
    </source>
</evidence>
<gene>
    <name evidence="8" type="ORF">PhaeoP63_01594</name>
</gene>
<evidence type="ECO:0000256" key="1">
    <source>
        <dbReference type="ARBA" id="ARBA00004651"/>
    </source>
</evidence>
<evidence type="ECO:0000256" key="4">
    <source>
        <dbReference type="ARBA" id="ARBA00022692"/>
    </source>
</evidence>
<feature type="transmembrane region" description="Helical" evidence="7">
    <location>
        <begin position="167"/>
        <end position="189"/>
    </location>
</feature>
<feature type="transmembrane region" description="Helical" evidence="7">
    <location>
        <begin position="36"/>
        <end position="56"/>
    </location>
</feature>
<evidence type="ECO:0000256" key="6">
    <source>
        <dbReference type="ARBA" id="ARBA00023136"/>
    </source>
</evidence>
<dbReference type="Proteomes" id="UP000217545">
    <property type="component" value="Chromosome"/>
</dbReference>
<keyword evidence="4 7" id="KW-0812">Transmembrane</keyword>
<evidence type="ECO:0000313" key="9">
    <source>
        <dbReference type="Proteomes" id="UP000217545"/>
    </source>
</evidence>
<keyword evidence="6 7" id="KW-0472">Membrane</keyword>
<name>A0AAD0ECM1_9RHOB</name>
<feature type="transmembrane region" description="Helical" evidence="7">
    <location>
        <begin position="12"/>
        <end position="30"/>
    </location>
</feature>
<proteinExistence type="predicted"/>
<feature type="transmembrane region" description="Helical" evidence="7">
    <location>
        <begin position="97"/>
        <end position="118"/>
    </location>
</feature>
<dbReference type="Gene3D" id="1.10.1760.20">
    <property type="match status" value="1"/>
</dbReference>
<keyword evidence="3" id="KW-1003">Cell membrane</keyword>